<evidence type="ECO:0000259" key="4">
    <source>
        <dbReference type="Pfam" id="PF00195"/>
    </source>
</evidence>
<dbReference type="InterPro" id="IPR001099">
    <property type="entry name" value="Chalcone/stilbene_synt_N"/>
</dbReference>
<dbReference type="RefSeq" id="WP_379509392.1">
    <property type="nucleotide sequence ID" value="NZ_JBHRTQ010000007.1"/>
</dbReference>
<dbReference type="CDD" id="cd00831">
    <property type="entry name" value="CHS_like"/>
    <property type="match status" value="1"/>
</dbReference>
<dbReference type="PANTHER" id="PTHR11877:SF99">
    <property type="entry name" value="1,3,6,8-TETRAHYDROXYNAPHTHALENE SYNTHASE"/>
    <property type="match status" value="1"/>
</dbReference>
<dbReference type="InterPro" id="IPR011141">
    <property type="entry name" value="Polyketide_synthase_type-III"/>
</dbReference>
<accession>A0ABV7IQX1</accession>
<evidence type="ECO:0000256" key="2">
    <source>
        <dbReference type="ARBA" id="ARBA00022679"/>
    </source>
</evidence>
<organism evidence="6 7">
    <name type="scientific">Novosphingobium bradum</name>
    <dbReference type="NCBI Taxonomy" id="1737444"/>
    <lineage>
        <taxon>Bacteria</taxon>
        <taxon>Pseudomonadati</taxon>
        <taxon>Pseudomonadota</taxon>
        <taxon>Alphaproteobacteria</taxon>
        <taxon>Sphingomonadales</taxon>
        <taxon>Sphingomonadaceae</taxon>
        <taxon>Novosphingobium</taxon>
    </lineage>
</organism>
<keyword evidence="3" id="KW-0012">Acyltransferase</keyword>
<proteinExistence type="inferred from homology"/>
<comment type="similarity">
    <text evidence="1">Belongs to the thiolase-like superfamily. Chalcone/stilbene synthases family.</text>
</comment>
<dbReference type="InterPro" id="IPR012328">
    <property type="entry name" value="Chalcone/stilbene_synt_C"/>
</dbReference>
<name>A0ABV7IQX1_9SPHN</name>
<keyword evidence="2" id="KW-0808">Transferase</keyword>
<feature type="domain" description="Chalcone/stilbene synthase N-terminal" evidence="4">
    <location>
        <begin position="70"/>
        <end position="204"/>
    </location>
</feature>
<evidence type="ECO:0000313" key="7">
    <source>
        <dbReference type="Proteomes" id="UP001595604"/>
    </source>
</evidence>
<gene>
    <name evidence="6" type="ORF">ACFOD9_07120</name>
</gene>
<reference evidence="7" key="1">
    <citation type="journal article" date="2019" name="Int. J. Syst. Evol. Microbiol.">
        <title>The Global Catalogue of Microorganisms (GCM) 10K type strain sequencing project: providing services to taxonomists for standard genome sequencing and annotation.</title>
        <authorList>
            <consortium name="The Broad Institute Genomics Platform"/>
            <consortium name="The Broad Institute Genome Sequencing Center for Infectious Disease"/>
            <person name="Wu L."/>
            <person name="Ma J."/>
        </authorList>
    </citation>
    <scope>NUCLEOTIDE SEQUENCE [LARGE SCALE GENOMIC DNA]</scope>
    <source>
        <strain evidence="7">KCTC 42984</strain>
    </source>
</reference>
<keyword evidence="7" id="KW-1185">Reference proteome</keyword>
<dbReference type="Pfam" id="PF00195">
    <property type="entry name" value="Chal_sti_synt_N"/>
    <property type="match status" value="1"/>
</dbReference>
<sequence length="353" mass="36752">MTGQMEPVSILSLATETPPHVLSQAEALDAARGLIGRNFGDFERLSTVYANAGVQFRQLAMPVDWYRSPRTLQERAAVYLAVALDLFVTAAARALAEAGLRAEDVDAIVTVSSTGIATPSLEARAMAHLPFRSDVARVPVFGLGCAGGVTGLALAGKLARAAPGSTVLFVTVELCSLALRTNNADKADIVSTALFGDGAAACVVRGGVDGFAQLCGAAEKTWNATLDIMGWQAEPTGLGVVLNRAIPAFARREMRQAMAEMLAPQGFGIADVDRFIFHPGGAKVVDAVEGALSLGEGSLATERAVLRDHGNMSAPTALFVLDRCRKAGLMPLTVLSALGPGFTTSSLTLRCPA</sequence>
<comment type="caution">
    <text evidence="6">The sequence shown here is derived from an EMBL/GenBank/DDBJ whole genome shotgun (WGS) entry which is preliminary data.</text>
</comment>
<dbReference type="PIRSF" id="PIRSF000451">
    <property type="entry name" value="PKS_III"/>
    <property type="match status" value="1"/>
</dbReference>
<evidence type="ECO:0000259" key="5">
    <source>
        <dbReference type="Pfam" id="PF02797"/>
    </source>
</evidence>
<feature type="domain" description="Chalcone/stilbene synthase C-terminal" evidence="5">
    <location>
        <begin position="235"/>
        <end position="350"/>
    </location>
</feature>
<dbReference type="Gene3D" id="3.40.47.10">
    <property type="match status" value="2"/>
</dbReference>
<dbReference type="SUPFAM" id="SSF53901">
    <property type="entry name" value="Thiolase-like"/>
    <property type="match status" value="2"/>
</dbReference>
<dbReference type="Pfam" id="PF02797">
    <property type="entry name" value="Chal_sti_synt_C"/>
    <property type="match status" value="1"/>
</dbReference>
<dbReference type="Proteomes" id="UP001595604">
    <property type="component" value="Unassembled WGS sequence"/>
</dbReference>
<dbReference type="EMBL" id="JBHRTQ010000007">
    <property type="protein sequence ID" value="MFC3174014.1"/>
    <property type="molecule type" value="Genomic_DNA"/>
</dbReference>
<evidence type="ECO:0000256" key="3">
    <source>
        <dbReference type="ARBA" id="ARBA00023315"/>
    </source>
</evidence>
<evidence type="ECO:0000256" key="1">
    <source>
        <dbReference type="ARBA" id="ARBA00005531"/>
    </source>
</evidence>
<evidence type="ECO:0000313" key="6">
    <source>
        <dbReference type="EMBL" id="MFC3174014.1"/>
    </source>
</evidence>
<dbReference type="InterPro" id="IPR016039">
    <property type="entry name" value="Thiolase-like"/>
</dbReference>
<protein>
    <submittedName>
        <fullName evidence="6">Type III polyketide synthase</fullName>
    </submittedName>
</protein>
<dbReference type="PANTHER" id="PTHR11877">
    <property type="entry name" value="HYDROXYMETHYLGLUTARYL-COA SYNTHASE"/>
    <property type="match status" value="1"/>
</dbReference>